<keyword evidence="3" id="KW-0134">Cell wall</keyword>
<evidence type="ECO:0000313" key="13">
    <source>
        <dbReference type="Proteomes" id="UP000583929"/>
    </source>
</evidence>
<keyword evidence="10" id="KW-0472">Membrane</keyword>
<keyword evidence="13" id="KW-1185">Reference proteome</keyword>
<dbReference type="Gene3D" id="2.160.20.10">
    <property type="entry name" value="Single-stranded right-handed beta-helix, Pectin lyase-like"/>
    <property type="match status" value="6"/>
</dbReference>
<dbReference type="InterPro" id="IPR011050">
    <property type="entry name" value="Pectin_lyase_fold/virulence"/>
</dbReference>
<dbReference type="EMBL" id="JAATIQ010000034">
    <property type="protein sequence ID" value="KAF4397120.1"/>
    <property type="molecule type" value="Genomic_DNA"/>
</dbReference>
<comment type="similarity">
    <text evidence="2 9">Belongs to the glycosyl hydrolase 28 family.</text>
</comment>
<protein>
    <recommendedName>
        <fullName evidence="14">Polygalacturonase</fullName>
    </recommendedName>
</protein>
<dbReference type="InterPro" id="IPR006626">
    <property type="entry name" value="PbH1"/>
</dbReference>
<dbReference type="GO" id="GO:0005975">
    <property type="term" value="P:carbohydrate metabolic process"/>
    <property type="evidence" value="ECO:0007669"/>
    <property type="project" value="InterPro"/>
</dbReference>
<dbReference type="GO" id="GO:0071555">
    <property type="term" value="P:cell wall organization"/>
    <property type="evidence" value="ECO:0007669"/>
    <property type="project" value="UniProtKB-KW"/>
</dbReference>
<keyword evidence="7" id="KW-0961">Cell wall biogenesis/degradation</keyword>
<feature type="signal peptide" evidence="11">
    <location>
        <begin position="1"/>
        <end position="24"/>
    </location>
</feature>
<gene>
    <name evidence="12" type="ORF">G4B88_008966</name>
</gene>
<evidence type="ECO:0000256" key="10">
    <source>
        <dbReference type="SAM" id="Phobius"/>
    </source>
</evidence>
<feature type="transmembrane region" description="Helical" evidence="10">
    <location>
        <begin position="704"/>
        <end position="725"/>
    </location>
</feature>
<feature type="transmembrane region" description="Helical" evidence="10">
    <location>
        <begin position="1054"/>
        <end position="1074"/>
    </location>
</feature>
<accession>A0A7J6HS39</accession>
<evidence type="ECO:0000256" key="4">
    <source>
        <dbReference type="ARBA" id="ARBA00022525"/>
    </source>
</evidence>
<evidence type="ECO:0008006" key="14">
    <source>
        <dbReference type="Google" id="ProtNLM"/>
    </source>
</evidence>
<dbReference type="SUPFAM" id="SSF51126">
    <property type="entry name" value="Pectin lyase-like"/>
    <property type="match status" value="6"/>
</dbReference>
<reference evidence="12 13" key="1">
    <citation type="journal article" date="2020" name="bioRxiv">
        <title>Sequence and annotation of 42 cannabis genomes reveals extensive copy number variation in cannabinoid synthesis and pathogen resistance genes.</title>
        <authorList>
            <person name="Mckernan K.J."/>
            <person name="Helbert Y."/>
            <person name="Kane L.T."/>
            <person name="Ebling H."/>
            <person name="Zhang L."/>
            <person name="Liu B."/>
            <person name="Eaton Z."/>
            <person name="Mclaughlin S."/>
            <person name="Kingan S."/>
            <person name="Baybayan P."/>
            <person name="Concepcion G."/>
            <person name="Jordan M."/>
            <person name="Riva A."/>
            <person name="Barbazuk W."/>
            <person name="Harkins T."/>
        </authorList>
    </citation>
    <scope>NUCLEOTIDE SEQUENCE [LARGE SCALE GENOMIC DNA]</scope>
    <source>
        <strain evidence="13">cv. Jamaican Lion 4</strain>
        <tissue evidence="12">Leaf</tissue>
    </source>
</reference>
<evidence type="ECO:0000256" key="1">
    <source>
        <dbReference type="ARBA" id="ARBA00004191"/>
    </source>
</evidence>
<dbReference type="InterPro" id="IPR012334">
    <property type="entry name" value="Pectin_lyas_fold"/>
</dbReference>
<evidence type="ECO:0000256" key="5">
    <source>
        <dbReference type="ARBA" id="ARBA00022801"/>
    </source>
</evidence>
<dbReference type="SMART" id="SM00710">
    <property type="entry name" value="PbH1"/>
    <property type="match status" value="30"/>
</dbReference>
<keyword evidence="5 9" id="KW-0378">Hydrolase</keyword>
<organism evidence="12 13">
    <name type="scientific">Cannabis sativa</name>
    <name type="common">Hemp</name>
    <name type="synonym">Marijuana</name>
    <dbReference type="NCBI Taxonomy" id="3483"/>
    <lineage>
        <taxon>Eukaryota</taxon>
        <taxon>Viridiplantae</taxon>
        <taxon>Streptophyta</taxon>
        <taxon>Embryophyta</taxon>
        <taxon>Tracheophyta</taxon>
        <taxon>Spermatophyta</taxon>
        <taxon>Magnoliopsida</taxon>
        <taxon>eudicotyledons</taxon>
        <taxon>Gunneridae</taxon>
        <taxon>Pentapetalae</taxon>
        <taxon>rosids</taxon>
        <taxon>fabids</taxon>
        <taxon>Rosales</taxon>
        <taxon>Cannabaceae</taxon>
        <taxon>Cannabis</taxon>
    </lineage>
</organism>
<dbReference type="Pfam" id="PF00295">
    <property type="entry name" value="Glyco_hydro_28"/>
    <property type="match status" value="6"/>
</dbReference>
<feature type="active site" evidence="8">
    <location>
        <position position="914"/>
    </location>
</feature>
<keyword evidence="10" id="KW-1133">Transmembrane helix</keyword>
<evidence type="ECO:0000256" key="3">
    <source>
        <dbReference type="ARBA" id="ARBA00022512"/>
    </source>
</evidence>
<evidence type="ECO:0000256" key="7">
    <source>
        <dbReference type="ARBA" id="ARBA00023316"/>
    </source>
</evidence>
<feature type="chain" id="PRO_5029492246" description="Polygalacturonase" evidence="11">
    <location>
        <begin position="25"/>
        <end position="2162"/>
    </location>
</feature>
<dbReference type="InterPro" id="IPR000743">
    <property type="entry name" value="Glyco_hydro_28"/>
</dbReference>
<dbReference type="PANTHER" id="PTHR31375">
    <property type="match status" value="1"/>
</dbReference>
<feature type="active site" evidence="8">
    <location>
        <position position="564"/>
    </location>
</feature>
<evidence type="ECO:0000256" key="11">
    <source>
        <dbReference type="SAM" id="SignalP"/>
    </source>
</evidence>
<evidence type="ECO:0000256" key="2">
    <source>
        <dbReference type="ARBA" id="ARBA00008834"/>
    </source>
</evidence>
<evidence type="ECO:0000313" key="12">
    <source>
        <dbReference type="EMBL" id="KAF4397120.1"/>
    </source>
</evidence>
<dbReference type="PROSITE" id="PS00502">
    <property type="entry name" value="POLYGALACTURONASE"/>
    <property type="match status" value="6"/>
</dbReference>
<comment type="caution">
    <text evidence="12">The sequence shown here is derived from an EMBL/GenBank/DDBJ whole genome shotgun (WGS) entry which is preliminary data.</text>
</comment>
<dbReference type="Proteomes" id="UP000583929">
    <property type="component" value="Unassembled WGS sequence"/>
</dbReference>
<dbReference type="FunFam" id="2.160.20.10:FF:000111">
    <property type="entry name" value="Pectin lyase-like superfamily protein"/>
    <property type="match status" value="4"/>
</dbReference>
<proteinExistence type="inferred from homology"/>
<feature type="active site" evidence="8">
    <location>
        <position position="1264"/>
    </location>
</feature>
<keyword evidence="4" id="KW-0964">Secreted</keyword>
<keyword evidence="6 9" id="KW-0326">Glycosidase</keyword>
<comment type="subcellular location">
    <subcellularLocation>
        <location evidence="1">Secreted</location>
        <location evidence="1">Cell wall</location>
    </subcellularLocation>
</comment>
<keyword evidence="10" id="KW-0812">Transmembrane</keyword>
<name>A0A7J6HS39_CANSA</name>
<evidence type="ECO:0000256" key="9">
    <source>
        <dbReference type="RuleBase" id="RU361169"/>
    </source>
</evidence>
<dbReference type="GO" id="GO:0004650">
    <property type="term" value="F:polygalacturonase activity"/>
    <property type="evidence" value="ECO:0007669"/>
    <property type="project" value="InterPro"/>
</dbReference>
<feature type="active site" evidence="8">
    <location>
        <position position="1640"/>
    </location>
</feature>
<feature type="active site" evidence="8">
    <location>
        <position position="2010"/>
    </location>
</feature>
<dbReference type="FunFam" id="2.160.20.10:FF:000004">
    <property type="entry name" value="Pectin lyase-like superfamily protein"/>
    <property type="match status" value="2"/>
</dbReference>
<keyword evidence="11" id="KW-0732">Signal</keyword>
<evidence type="ECO:0000256" key="8">
    <source>
        <dbReference type="PROSITE-ProRule" id="PRU10052"/>
    </source>
</evidence>
<feature type="active site" evidence="8">
    <location>
        <position position="219"/>
    </location>
</feature>
<evidence type="ECO:0000256" key="6">
    <source>
        <dbReference type="ARBA" id="ARBA00023295"/>
    </source>
</evidence>
<sequence>MSSNNIFMMSFILCPMIMFMLSAAATPTTTSFNVLIGFGAKPDGITDSTDSFLRAWEAACASTDDTLIYVPKGRYLVCPLAFKGPCKSLHITVQIDGTLVAPEDYQVLGGAENWLNFQRVSGVSITLSITYSKDIKIIGLMSLNSQMFHIVINHCENVEMRGVKIIAHGDSPNTDGIHVQLSKNVVIFNSVVGTGDDCVSIGPGTKNLWIERMTCGPGHGISIGSLAKNMEEEGVQNVTVKQIIFTGTQNGIRIKSWAKLSNGFVESVHFSNIVMRNVQNPIIIDQNYCPSHINCPTEVSGIKINNITYKNIKGTSATLVATKFDCSSGNPCNGIRLEDINLTFRNKSTQSFCANANGKSFGSVLPDTLPTLSTSSFNVLMGFGAKPNGLTDSTDAFLRAWEAACASTHDTLIYVPKGRYLLRPLVFKGPCKSPHITFRIDGTLVAPQDYRVLGRAQNWLNFQRVTGVSIILSITYSKDIKITGLLSLNSQMFHIVINHCENVEMRGVRIIAHRDSPNTDGIHVQLSKNVVIFNSAIGTGDDCVSIGPGTQNLWIERMACGPGHGISIGSLAKDMNEEGVQNVTVKQVVFTGTQNGIRIKSWAKPSKGFVESVHFSNIVMRNVQNPIIIDQNYCPSHVNCPDQASGIKIKDITYENIKGTSATTIATKFDCSPGNPCSGIRLEDVNLTFQNKPAQSLCANAKGISFGTMSLFILYPLIMLIILALPTLSTSSFNVLMGFGAKPNGLTDSTNAFLRAWEAACTSTHAALIYVPKGRYLLRPLAFKGPCKSPHITFRIDGTLVASHDYRVLGGAENWLNFQRSLSITYSKDIKIAGLLSLNSQMFHIVINHCENVEMRGVRIIAHRDSPNTDGIHVQLSKNVAILNSAVGTGDDCVSIGPGTQNLWIERMACGPGHGISIGSLAKDMNEEGVQNVTVKQVVFTGTQNGIRIKSWAKPSKGFVESVHFSNIVMRNVQNPIIIDQNYCPSHVNCPDHASGIKIKNITYENIKGTSATTIATKFDCSPGNPCSGIRLEDVNLTFQNKPAESLCANAKGISFGTMSLFILYPLIMLILSAPPTLSTSSFNVLMGFGAKPNGLTDSTNAFLRAWEAACTSTHAALIYVPKGRYLLRPLAFKGPCKSPHITFRIDGTLVAPHDYRVLGGAENWLNFQRSLSITYSKDIKITGLLSLNSQMFHIVINHCENVEMRGVRIIAHRDSPNTDGIHVQLSKNVAILNSAVGTGDDCVSIGPGTQNLWIERMACGPGHGISIGSLAKDINEEGVQHITVKQVVFTGTQNGIRIKSWAKPSKGFVKSVHFSNIVMRNVQNPIIIDQNYCPSHVNCPDHASGIKIKDITYENIKGTSATTIATKFDCSPGNPCSGIRLEDVNLTFQNKPAQSLCANAKGISFGTMSLFILYPLIMLILSAPPTLSTSSFNVLMGFGAKPNGLTDSTNAFLRAWEAACTSTHAALIYVPKGRYLLRPLAFKGPCKSPHITFRIDGTLVAPHDYRVLGAAENWLNFQRVSGVSIVGGALDAKGPALWACKANPTNLSITYSKDIKIIGLLSLNSQMFHIVINHCENVEMRGVRIIAHRDSPNTDGIHVQLSKNVAILNSAVGTGDDCVSIGPGTQNLWIERMACGPGHGISIGSLAKDMNEEGVQNVTVKQVVFTGTQNGIRIKSWAKPSKGFVESVHFSNIVMRNVQNPIIIDQNYCPSHVNCPDHASGIKIKDITYENIKGTSATTIATKFDCSGIRLEDVNLTFQNKPAQSLCANAKGISFGTMSLFILYPLIMLILSAPPTLSTSSFNVLMGFGAKPNGLTDSTNAFLRAWEAACTSTHAALIYVPKGRYLLRPLAFKGPCKSPHITFRIDGTLVAPHDYRVLGGAENWLNFQRVSGVSIVGGALDAKGPALWACKANPTNLSITYSKDIKITGLLSLNSQMFHIVINHCENVEMRGVRIIAHRDSPNTDGIHVQLSKNVAILNSAVGTGDDCVSIGPGTQNLWIERMACGPGHGISIGSLAKDINEEGVQHITVKQVVFTGTQNGIRIKSWAKPSKGFVKSVHFSNIVMRNVQNPIIIDQNYCPSHVNCPDHASGIKIKDITYENIKGTSATTIATKFDCSPGNPCSGIKLEDVNLTFQNKPAQSLCANAKGISFGTVQPNNIVI</sequence>